<dbReference type="OrthoDB" id="1906820at2759"/>
<dbReference type="InterPro" id="IPR036397">
    <property type="entry name" value="RNaseH_sf"/>
</dbReference>
<name>A0A6A1VHB2_9ROSI</name>
<gene>
    <name evidence="2" type="ORF">CJ030_MR6G013916</name>
</gene>
<organism evidence="2 3">
    <name type="scientific">Morella rubra</name>
    <name type="common">Chinese bayberry</name>
    <dbReference type="NCBI Taxonomy" id="262757"/>
    <lineage>
        <taxon>Eukaryota</taxon>
        <taxon>Viridiplantae</taxon>
        <taxon>Streptophyta</taxon>
        <taxon>Embryophyta</taxon>
        <taxon>Tracheophyta</taxon>
        <taxon>Spermatophyta</taxon>
        <taxon>Magnoliopsida</taxon>
        <taxon>eudicotyledons</taxon>
        <taxon>Gunneridae</taxon>
        <taxon>Pentapetalae</taxon>
        <taxon>rosids</taxon>
        <taxon>fabids</taxon>
        <taxon>Fagales</taxon>
        <taxon>Myricaceae</taxon>
        <taxon>Morella</taxon>
    </lineage>
</organism>
<comment type="caution">
    <text evidence="2">The sequence shown here is derived from an EMBL/GenBank/DDBJ whole genome shotgun (WGS) entry which is preliminary data.</text>
</comment>
<dbReference type="InterPro" id="IPR052929">
    <property type="entry name" value="RNase_H-like_EbsB-rel"/>
</dbReference>
<accession>A0A6A1VHB2</accession>
<dbReference type="SUPFAM" id="SSF53098">
    <property type="entry name" value="Ribonuclease H-like"/>
    <property type="match status" value="1"/>
</dbReference>
<dbReference type="AlphaFoldDB" id="A0A6A1VHB2"/>
<dbReference type="Proteomes" id="UP000516437">
    <property type="component" value="Chromosome 6"/>
</dbReference>
<evidence type="ECO:0000313" key="3">
    <source>
        <dbReference type="Proteomes" id="UP000516437"/>
    </source>
</evidence>
<reference evidence="2 3" key="1">
    <citation type="journal article" date="2019" name="Plant Biotechnol. J.">
        <title>The red bayberry genome and genetic basis of sex determination.</title>
        <authorList>
            <person name="Jia H.M."/>
            <person name="Jia H.J."/>
            <person name="Cai Q.L."/>
            <person name="Wang Y."/>
            <person name="Zhao H.B."/>
            <person name="Yang W.F."/>
            <person name="Wang G.Y."/>
            <person name="Li Y.H."/>
            <person name="Zhan D.L."/>
            <person name="Shen Y.T."/>
            <person name="Niu Q.F."/>
            <person name="Chang L."/>
            <person name="Qiu J."/>
            <person name="Zhao L."/>
            <person name="Xie H.B."/>
            <person name="Fu W.Y."/>
            <person name="Jin J."/>
            <person name="Li X.W."/>
            <person name="Jiao Y."/>
            <person name="Zhou C.C."/>
            <person name="Tu T."/>
            <person name="Chai C.Y."/>
            <person name="Gao J.L."/>
            <person name="Fan L.J."/>
            <person name="van de Weg E."/>
            <person name="Wang J.Y."/>
            <person name="Gao Z.S."/>
        </authorList>
    </citation>
    <scope>NUCLEOTIDE SEQUENCE [LARGE SCALE GENOMIC DNA]</scope>
    <source>
        <tissue evidence="2">Leaves</tissue>
    </source>
</reference>
<dbReference type="InterPro" id="IPR012337">
    <property type="entry name" value="RNaseH-like_sf"/>
</dbReference>
<dbReference type="Pfam" id="PF13456">
    <property type="entry name" value="RVT_3"/>
    <property type="match status" value="1"/>
</dbReference>
<protein>
    <recommendedName>
        <fullName evidence="1">RNase H type-1 domain-containing protein</fullName>
    </recommendedName>
</protein>
<keyword evidence="3" id="KW-1185">Reference proteome</keyword>
<dbReference type="PANTHER" id="PTHR47074">
    <property type="entry name" value="BNAC02G40300D PROTEIN"/>
    <property type="match status" value="1"/>
</dbReference>
<sequence length="215" mass="24483">MLNAALIMEMLWFSRNKFLHEGEPVVASDLQNSLSRRFSEHSTAWLQQNSRLALCWVPPEPSFMKINFDVAICQIGSHIAVSCRDFSSSLCTVYVKQVKAMDPLLREAMATARAVEIGLEKHWPRVIFKTDSKLLWEDITNLQRSPCWKIEDLVTSLRTVFKAQSAWAIHWVLHKLNQQAHLLAHRAARCSISGVIDSICILFNILFCDSAFLPG</sequence>
<dbReference type="PANTHER" id="PTHR47074:SF11">
    <property type="entry name" value="REVERSE TRANSCRIPTASE-LIKE PROTEIN"/>
    <property type="match status" value="1"/>
</dbReference>
<evidence type="ECO:0000259" key="1">
    <source>
        <dbReference type="Pfam" id="PF13456"/>
    </source>
</evidence>
<dbReference type="GO" id="GO:0004523">
    <property type="term" value="F:RNA-DNA hybrid ribonuclease activity"/>
    <property type="evidence" value="ECO:0007669"/>
    <property type="project" value="InterPro"/>
</dbReference>
<dbReference type="GO" id="GO:0003676">
    <property type="term" value="F:nucleic acid binding"/>
    <property type="evidence" value="ECO:0007669"/>
    <property type="project" value="InterPro"/>
</dbReference>
<proteinExistence type="predicted"/>
<evidence type="ECO:0000313" key="2">
    <source>
        <dbReference type="EMBL" id="KAB1211586.1"/>
    </source>
</evidence>
<dbReference type="Gene3D" id="3.30.420.10">
    <property type="entry name" value="Ribonuclease H-like superfamily/Ribonuclease H"/>
    <property type="match status" value="1"/>
</dbReference>
<dbReference type="EMBL" id="RXIC02000024">
    <property type="protein sequence ID" value="KAB1211586.1"/>
    <property type="molecule type" value="Genomic_DNA"/>
</dbReference>
<dbReference type="InterPro" id="IPR002156">
    <property type="entry name" value="RNaseH_domain"/>
</dbReference>
<feature type="domain" description="RNase H type-1" evidence="1">
    <location>
        <begin position="77"/>
        <end position="187"/>
    </location>
</feature>